<dbReference type="EMBL" id="UOEH01000067">
    <property type="protein sequence ID" value="VAV91577.1"/>
    <property type="molecule type" value="Genomic_DNA"/>
</dbReference>
<evidence type="ECO:0000259" key="3">
    <source>
        <dbReference type="Pfam" id="PF03781"/>
    </source>
</evidence>
<dbReference type="GO" id="GO:0120147">
    <property type="term" value="F:formylglycine-generating oxidase activity"/>
    <property type="evidence" value="ECO:0007669"/>
    <property type="project" value="TreeGrafter"/>
</dbReference>
<proteinExistence type="predicted"/>
<evidence type="ECO:0000256" key="2">
    <source>
        <dbReference type="SAM" id="Phobius"/>
    </source>
</evidence>
<dbReference type="InterPro" id="IPR042095">
    <property type="entry name" value="SUMF_sf"/>
</dbReference>
<protein>
    <submittedName>
        <fullName evidence="4">Phage protein</fullName>
    </submittedName>
</protein>
<dbReference type="InterPro" id="IPR051043">
    <property type="entry name" value="Sulfatase_Mod_Factor_Kinase"/>
</dbReference>
<sequence length="695" mass="72578">MSVISVLHAPRDQVLGRKIADALSRYGHAPRRISGDPCTGDLALADNAAIVIWSAAALKLARLNEQARDAFRRGALIPVAVGGASAPSGFDALAPVDLSGWSGDDNDPRWRFVLEEINIAAQRQQLADANVWAEPETEPEAGADAAEALLLNDAALDDTSLDETSLDEAGLDIPALDHDAEIIEAREDFMPPPARPAGPSARRKFNPMAVAVAGGLAIGAVAGAAILLAPGFLASPEGAQINVAEVATPAEPGALAFVQPSDDFNDANNEPAAPGDSQTTGANVNPAAAFNLDAEEMRLTPPVLRDVEELASAAPEAVAEDAQVIELASALGFDEEGAEVPITDEITLPEEVSAEDAALEAAAQEEAAKIKLFAAIARGKQELASNGAVAPALPEETAPERAAPEEALPDTIGPDETAPDAPPANEPAAIAALPIQTAPPAAGNAFKDCADCPAMARLEPGEFRMGAPASEPARHISEGPVTPVTISKPFAIATTEVTFAQWDACIADGGCRYLPPDQGWGRADRPAVNVSFDDAQAYATWLSQKTGKTYRLPSEAEWEYAARAGSRGPFAIGATGASASLAPTTANYNAHFAYGGKKGEYRKQTVPVASFAPNKFGLFDMHGNAWEWTADCWAESHEGAPQDGSAALGGDCSRRALKGGAWNTGGWRLRSAHRIGKPRTAREYDNGFRVVRDLD</sequence>
<feature type="domain" description="Sulfatase-modifying factor enzyme-like" evidence="3">
    <location>
        <begin position="452"/>
        <end position="692"/>
    </location>
</feature>
<name>A0A3B0RI98_9ZZZZ</name>
<evidence type="ECO:0000256" key="1">
    <source>
        <dbReference type="SAM" id="MobiDB-lite"/>
    </source>
</evidence>
<dbReference type="PANTHER" id="PTHR23150">
    <property type="entry name" value="SULFATASE MODIFYING FACTOR 1, 2"/>
    <property type="match status" value="1"/>
</dbReference>
<accession>A0A3B0RI98</accession>
<keyword evidence="2" id="KW-0812">Transmembrane</keyword>
<organism evidence="4">
    <name type="scientific">hydrothermal vent metagenome</name>
    <dbReference type="NCBI Taxonomy" id="652676"/>
    <lineage>
        <taxon>unclassified sequences</taxon>
        <taxon>metagenomes</taxon>
        <taxon>ecological metagenomes</taxon>
    </lineage>
</organism>
<dbReference type="Pfam" id="PF03781">
    <property type="entry name" value="FGE-sulfatase"/>
    <property type="match status" value="1"/>
</dbReference>
<feature type="region of interest" description="Disordered" evidence="1">
    <location>
        <begin position="387"/>
        <end position="426"/>
    </location>
</feature>
<dbReference type="AlphaFoldDB" id="A0A3B0RI98"/>
<feature type="region of interest" description="Disordered" evidence="1">
    <location>
        <begin position="259"/>
        <end position="284"/>
    </location>
</feature>
<dbReference type="SUPFAM" id="SSF56436">
    <property type="entry name" value="C-type lectin-like"/>
    <property type="match status" value="1"/>
</dbReference>
<evidence type="ECO:0000313" key="4">
    <source>
        <dbReference type="EMBL" id="VAV91577.1"/>
    </source>
</evidence>
<keyword evidence="2" id="KW-1133">Transmembrane helix</keyword>
<dbReference type="InterPro" id="IPR016187">
    <property type="entry name" value="CTDL_fold"/>
</dbReference>
<feature type="transmembrane region" description="Helical" evidence="2">
    <location>
        <begin position="209"/>
        <end position="233"/>
    </location>
</feature>
<reference evidence="4" key="1">
    <citation type="submission" date="2018-06" db="EMBL/GenBank/DDBJ databases">
        <authorList>
            <person name="Zhirakovskaya E."/>
        </authorList>
    </citation>
    <scope>NUCLEOTIDE SEQUENCE</scope>
</reference>
<dbReference type="PANTHER" id="PTHR23150:SF35">
    <property type="entry name" value="BLL6746 PROTEIN"/>
    <property type="match status" value="1"/>
</dbReference>
<dbReference type="Gene3D" id="3.90.1580.10">
    <property type="entry name" value="paralog of FGE (formylglycine-generating enzyme)"/>
    <property type="match status" value="1"/>
</dbReference>
<gene>
    <name evidence="4" type="ORF">MNBD_ALPHA05-2309</name>
</gene>
<dbReference type="InterPro" id="IPR005532">
    <property type="entry name" value="SUMF_dom"/>
</dbReference>
<keyword evidence="2" id="KW-0472">Membrane</keyword>